<protein>
    <recommendedName>
        <fullName evidence="6">NTF2 domain-containing protein</fullName>
    </recommendedName>
</protein>
<evidence type="ECO:0008006" key="6">
    <source>
        <dbReference type="Google" id="ProtNLM"/>
    </source>
</evidence>
<feature type="compositionally biased region" description="Basic and acidic residues" evidence="3">
    <location>
        <begin position="213"/>
        <end position="222"/>
    </location>
</feature>
<comment type="subcellular location">
    <subcellularLocation>
        <location evidence="1">Cytoplasm</location>
        <location evidence="1">Stress granule</location>
    </subcellularLocation>
</comment>
<sequence>MDEGEGRGENSILKITAPVPSRIIVVANPKSVKYLHTRSALHNSQRAQYLRKVNALMVMEQTLSPQCVGREFVRQYYTLLNEAPAHLHRFYNNSSSFIHGEPDANNRETVTVVGQRQIHQRIQELNFRDCHAKITQVDSQATLGNAVVVQVTGELSNNGQPMRRFTQTFVLASQNPKKYYVHNDIFRYQDLLLDEDIEGDMARSDLAEEDQEQDVRQNEIRQNDSQPEPYYPTVNGTAESKIEEVDNLPPSEQHITQQMNSMVINALDMIQPPAPPMDNGPVHVQNSNYVPEPKQQEPLEPVENLQQPQVYHTQQVAPQQPPVIQQQQQPQSLGSSEPKTYATLVKTGTNLTMPSLYYNSVPPATAAPPVQQAPQPSPPTAVSPPPAPEPKPIDPRQNSTAKPQRNDVGRSNYSPRPTSNSDDNGNYGGSGDAERRRMAQYTEKSMQYPDHNQLFIGNVPVSATEPELRDLFGKFGPIVDLRILSKGSTKGTGTRVPNYGFIIFEDQQAVQAVLSSKPIMFPNENGVKLNVEEKKAKRGGGGGGEGGGRGGPRGGGGGGMMRSGAGPMGGSGSGRGGSGAGRGAIRGSYGPNPIRPRN</sequence>
<dbReference type="SMART" id="SM00360">
    <property type="entry name" value="RRM"/>
    <property type="match status" value="1"/>
</dbReference>
<evidence type="ECO:0000256" key="3">
    <source>
        <dbReference type="SAM" id="MobiDB-lite"/>
    </source>
</evidence>
<feature type="compositionally biased region" description="Low complexity" evidence="3">
    <location>
        <begin position="314"/>
        <end position="331"/>
    </location>
</feature>
<dbReference type="GO" id="GO:0005829">
    <property type="term" value="C:cytosol"/>
    <property type="evidence" value="ECO:0007669"/>
    <property type="project" value="TreeGrafter"/>
</dbReference>
<dbReference type="CDD" id="cd00780">
    <property type="entry name" value="NTF2"/>
    <property type="match status" value="1"/>
</dbReference>
<dbReference type="InterPro" id="IPR035979">
    <property type="entry name" value="RBD_domain_sf"/>
</dbReference>
<dbReference type="GO" id="GO:0010494">
    <property type="term" value="C:cytoplasmic stress granule"/>
    <property type="evidence" value="ECO:0007669"/>
    <property type="project" value="UniProtKB-SubCell"/>
</dbReference>
<feature type="compositionally biased region" description="Polar residues" evidence="3">
    <location>
        <begin position="396"/>
        <end position="418"/>
    </location>
</feature>
<dbReference type="PANTHER" id="PTHR10693:SF20">
    <property type="entry name" value="AT27578P"/>
    <property type="match status" value="1"/>
</dbReference>
<dbReference type="SUPFAM" id="SSF54427">
    <property type="entry name" value="NTF2-like"/>
    <property type="match status" value="1"/>
</dbReference>
<dbReference type="OrthoDB" id="339151at2759"/>
<dbReference type="Gene3D" id="3.30.70.330">
    <property type="match status" value="1"/>
</dbReference>
<dbReference type="Pfam" id="PF02136">
    <property type="entry name" value="NTF2"/>
    <property type="match status" value="1"/>
</dbReference>
<gene>
    <name evidence="4" type="ORF">GE061_013380</name>
</gene>
<dbReference type="EMBL" id="WIXP02000005">
    <property type="protein sequence ID" value="KAF6210276.1"/>
    <property type="molecule type" value="Genomic_DNA"/>
</dbReference>
<evidence type="ECO:0000313" key="4">
    <source>
        <dbReference type="EMBL" id="KAF6210276.1"/>
    </source>
</evidence>
<dbReference type="InterPro" id="IPR012677">
    <property type="entry name" value="Nucleotide-bd_a/b_plait_sf"/>
</dbReference>
<dbReference type="PANTHER" id="PTHR10693">
    <property type="entry name" value="RAS GTPASE-ACTIVATING PROTEIN-BINDING PROTEIN"/>
    <property type="match status" value="1"/>
</dbReference>
<evidence type="ECO:0000256" key="1">
    <source>
        <dbReference type="ARBA" id="ARBA00004210"/>
    </source>
</evidence>
<name>A0A6A4JQJ9_APOLU</name>
<feature type="compositionally biased region" description="Gly residues" evidence="3">
    <location>
        <begin position="539"/>
        <end position="584"/>
    </location>
</feature>
<dbReference type="InterPro" id="IPR039539">
    <property type="entry name" value="Ras_GTPase_bind_prot"/>
</dbReference>
<dbReference type="GO" id="GO:1990904">
    <property type="term" value="C:ribonucleoprotein complex"/>
    <property type="evidence" value="ECO:0007669"/>
    <property type="project" value="TreeGrafter"/>
</dbReference>
<dbReference type="PROSITE" id="PS50102">
    <property type="entry name" value="RRM"/>
    <property type="match status" value="1"/>
</dbReference>
<feature type="region of interest" description="Disordered" evidence="3">
    <location>
        <begin position="363"/>
        <end position="434"/>
    </location>
</feature>
<dbReference type="SUPFAM" id="SSF54928">
    <property type="entry name" value="RNA-binding domain, RBD"/>
    <property type="match status" value="1"/>
</dbReference>
<feature type="compositionally biased region" description="Low complexity" evidence="3">
    <location>
        <begin position="363"/>
        <end position="374"/>
    </location>
</feature>
<dbReference type="InterPro" id="IPR032710">
    <property type="entry name" value="NTF2-like_dom_sf"/>
</dbReference>
<evidence type="ECO:0000313" key="5">
    <source>
        <dbReference type="Proteomes" id="UP000466442"/>
    </source>
</evidence>
<accession>A0A6A4JQJ9</accession>
<feature type="compositionally biased region" description="Pro residues" evidence="3">
    <location>
        <begin position="375"/>
        <end position="390"/>
    </location>
</feature>
<proteinExistence type="predicted"/>
<keyword evidence="5" id="KW-1185">Reference proteome</keyword>
<keyword evidence="2" id="KW-0694">RNA-binding</keyword>
<feature type="region of interest" description="Disordered" evidence="3">
    <location>
        <begin position="312"/>
        <end position="337"/>
    </location>
</feature>
<organism evidence="4 5">
    <name type="scientific">Apolygus lucorum</name>
    <name type="common">Small green plant bug</name>
    <name type="synonym">Lygocoris lucorum</name>
    <dbReference type="NCBI Taxonomy" id="248454"/>
    <lineage>
        <taxon>Eukaryota</taxon>
        <taxon>Metazoa</taxon>
        <taxon>Ecdysozoa</taxon>
        <taxon>Arthropoda</taxon>
        <taxon>Hexapoda</taxon>
        <taxon>Insecta</taxon>
        <taxon>Pterygota</taxon>
        <taxon>Neoptera</taxon>
        <taxon>Paraneoptera</taxon>
        <taxon>Hemiptera</taxon>
        <taxon>Heteroptera</taxon>
        <taxon>Panheteroptera</taxon>
        <taxon>Cimicomorpha</taxon>
        <taxon>Miridae</taxon>
        <taxon>Mirini</taxon>
        <taxon>Apolygus</taxon>
    </lineage>
</organism>
<dbReference type="FunFam" id="3.10.450.50:FF:000010">
    <property type="entry name" value="Ras GTPase-activating protein-binding protein"/>
    <property type="match status" value="1"/>
</dbReference>
<reference evidence="4" key="1">
    <citation type="journal article" date="2021" name="Mol. Ecol. Resour.">
        <title>Apolygus lucorum genome provides insights into omnivorousness and mesophyll feeding.</title>
        <authorList>
            <person name="Liu Y."/>
            <person name="Liu H."/>
            <person name="Wang H."/>
            <person name="Huang T."/>
            <person name="Liu B."/>
            <person name="Yang B."/>
            <person name="Yin L."/>
            <person name="Li B."/>
            <person name="Zhang Y."/>
            <person name="Zhang S."/>
            <person name="Jiang F."/>
            <person name="Zhang X."/>
            <person name="Ren Y."/>
            <person name="Wang B."/>
            <person name="Wang S."/>
            <person name="Lu Y."/>
            <person name="Wu K."/>
            <person name="Fan W."/>
            <person name="Wang G."/>
        </authorList>
    </citation>
    <scope>NUCLEOTIDE SEQUENCE</scope>
    <source>
        <strain evidence="4">12Hb</strain>
    </source>
</reference>
<dbReference type="Proteomes" id="UP000466442">
    <property type="component" value="Linkage Group LG5"/>
</dbReference>
<dbReference type="Gene3D" id="3.10.450.50">
    <property type="match status" value="1"/>
</dbReference>
<dbReference type="InterPro" id="IPR000504">
    <property type="entry name" value="RRM_dom"/>
</dbReference>
<feature type="region of interest" description="Disordered" evidence="3">
    <location>
        <begin position="207"/>
        <end position="234"/>
    </location>
</feature>
<dbReference type="AlphaFoldDB" id="A0A6A4JQJ9"/>
<comment type="caution">
    <text evidence="4">The sequence shown here is derived from an EMBL/GenBank/DDBJ whole genome shotgun (WGS) entry which is preliminary data.</text>
</comment>
<dbReference type="PROSITE" id="PS50177">
    <property type="entry name" value="NTF2_DOMAIN"/>
    <property type="match status" value="1"/>
</dbReference>
<dbReference type="Pfam" id="PF00076">
    <property type="entry name" value="RRM_1"/>
    <property type="match status" value="1"/>
</dbReference>
<evidence type="ECO:0000256" key="2">
    <source>
        <dbReference type="ARBA" id="ARBA00022884"/>
    </source>
</evidence>
<dbReference type="InterPro" id="IPR002075">
    <property type="entry name" value="NTF2_dom"/>
</dbReference>
<feature type="region of interest" description="Disordered" evidence="3">
    <location>
        <begin position="530"/>
        <end position="598"/>
    </location>
</feature>
<dbReference type="GO" id="GO:0003729">
    <property type="term" value="F:mRNA binding"/>
    <property type="evidence" value="ECO:0007669"/>
    <property type="project" value="TreeGrafter"/>
</dbReference>
<dbReference type="InterPro" id="IPR018222">
    <property type="entry name" value="Nuclear_transport_factor_2_euk"/>
</dbReference>
<feature type="region of interest" description="Disordered" evidence="3">
    <location>
        <begin position="271"/>
        <end position="299"/>
    </location>
</feature>